<evidence type="ECO:0000313" key="6">
    <source>
        <dbReference type="EMBL" id="MCC2150429.1"/>
    </source>
</evidence>
<proteinExistence type="inferred from homology"/>
<dbReference type="InterPro" id="IPR029026">
    <property type="entry name" value="tRNA_m1G_MTases_N"/>
</dbReference>
<dbReference type="GO" id="GO:0032259">
    <property type="term" value="P:methylation"/>
    <property type="evidence" value="ECO:0007669"/>
    <property type="project" value="UniProtKB-KW"/>
</dbReference>
<evidence type="ECO:0000259" key="5">
    <source>
        <dbReference type="Pfam" id="PF22435"/>
    </source>
</evidence>
<dbReference type="Gene3D" id="3.30.1330.30">
    <property type="match status" value="1"/>
</dbReference>
<dbReference type="Pfam" id="PF22435">
    <property type="entry name" value="MRM3-like_sub_bind"/>
    <property type="match status" value="1"/>
</dbReference>
<evidence type="ECO:0000256" key="1">
    <source>
        <dbReference type="ARBA" id="ARBA00007228"/>
    </source>
</evidence>
<evidence type="ECO:0000259" key="4">
    <source>
        <dbReference type="Pfam" id="PF00588"/>
    </source>
</evidence>
<dbReference type="EMBL" id="JAJEQE010000079">
    <property type="protein sequence ID" value="MCC2150429.1"/>
    <property type="molecule type" value="Genomic_DNA"/>
</dbReference>
<dbReference type="SUPFAM" id="SSF75217">
    <property type="entry name" value="alpha/beta knot"/>
    <property type="match status" value="1"/>
</dbReference>
<dbReference type="CDD" id="cd18095">
    <property type="entry name" value="SpoU-like_rRNA-MTase"/>
    <property type="match status" value="1"/>
</dbReference>
<dbReference type="InterPro" id="IPR029028">
    <property type="entry name" value="Alpha/beta_knot_MTases"/>
</dbReference>
<sequence length="258" mass="28982">MITSTANPQIKNLIQLQKKNRLRQEQGIFIIEGIKMYREAPTDQVIKTYVSESFYKKHQKEDIWKGESLEIVTDRVFEAASDTKTPQGVLSLVKRFEYDLDDIIQGSTPLIMVLENIQDPGNLGTIVRTGEGAGITGVIMSNGTVDIYNPKTIRATMGSIYRVPFCYAENMQAVMQKLKKCKIQTYAAYLEGSSVHDAQNYKEATAFLIGNEGNGLTRELAESADWRIRIPMCGKVESLNAGIASAILMYEAQRQRRN</sequence>
<dbReference type="SUPFAM" id="SSF55315">
    <property type="entry name" value="L30e-like"/>
    <property type="match status" value="1"/>
</dbReference>
<feature type="domain" description="MRM3-like substrate binding" evidence="5">
    <location>
        <begin position="7"/>
        <end position="90"/>
    </location>
</feature>
<dbReference type="InterPro" id="IPR053888">
    <property type="entry name" value="MRM3-like_sub_bind"/>
</dbReference>
<keyword evidence="2 6" id="KW-0489">Methyltransferase</keyword>
<dbReference type="PANTHER" id="PTHR43191">
    <property type="entry name" value="RRNA METHYLTRANSFERASE 3"/>
    <property type="match status" value="1"/>
</dbReference>
<dbReference type="Gene3D" id="3.40.1280.10">
    <property type="match status" value="1"/>
</dbReference>
<dbReference type="Pfam" id="PF00588">
    <property type="entry name" value="SpoU_methylase"/>
    <property type="match status" value="1"/>
</dbReference>
<evidence type="ECO:0000256" key="3">
    <source>
        <dbReference type="ARBA" id="ARBA00022679"/>
    </source>
</evidence>
<protein>
    <submittedName>
        <fullName evidence="6">RNA methyltransferase</fullName>
    </submittedName>
</protein>
<dbReference type="InterPro" id="IPR051259">
    <property type="entry name" value="rRNA_Methyltransferase"/>
</dbReference>
<feature type="domain" description="tRNA/rRNA methyltransferase SpoU type" evidence="4">
    <location>
        <begin position="110"/>
        <end position="250"/>
    </location>
</feature>
<keyword evidence="3" id="KW-0808">Transferase</keyword>
<comment type="caution">
    <text evidence="6">The sequence shown here is derived from an EMBL/GenBank/DDBJ whole genome shotgun (WGS) entry which is preliminary data.</text>
</comment>
<dbReference type="GO" id="GO:0008168">
    <property type="term" value="F:methyltransferase activity"/>
    <property type="evidence" value="ECO:0007669"/>
    <property type="project" value="UniProtKB-KW"/>
</dbReference>
<evidence type="ECO:0000313" key="7">
    <source>
        <dbReference type="Proteomes" id="UP001299235"/>
    </source>
</evidence>
<dbReference type="RefSeq" id="WP_022118481.1">
    <property type="nucleotide sequence ID" value="NZ_JAJEQE010000079.1"/>
</dbReference>
<dbReference type="InterPro" id="IPR001537">
    <property type="entry name" value="SpoU_MeTrfase"/>
</dbReference>
<evidence type="ECO:0000256" key="2">
    <source>
        <dbReference type="ARBA" id="ARBA00022603"/>
    </source>
</evidence>
<keyword evidence="7" id="KW-1185">Reference proteome</keyword>
<dbReference type="InterPro" id="IPR029064">
    <property type="entry name" value="Ribosomal_eL30-like_sf"/>
</dbReference>
<name>A0ABS8EZQ5_9FIRM</name>
<dbReference type="PANTHER" id="PTHR43191:SF2">
    <property type="entry name" value="RRNA METHYLTRANSFERASE 3, MITOCHONDRIAL"/>
    <property type="match status" value="1"/>
</dbReference>
<organism evidence="6 7">
    <name type="scientific">Hominisplanchenecus faecis</name>
    <dbReference type="NCBI Taxonomy" id="2885351"/>
    <lineage>
        <taxon>Bacteria</taxon>
        <taxon>Bacillati</taxon>
        <taxon>Bacillota</taxon>
        <taxon>Clostridia</taxon>
        <taxon>Lachnospirales</taxon>
        <taxon>Lachnospiraceae</taxon>
        <taxon>Hominisplanchenecus</taxon>
    </lineage>
</organism>
<comment type="similarity">
    <text evidence="1">Belongs to the class IV-like SAM-binding methyltransferase superfamily. RNA methyltransferase TrmH family.</text>
</comment>
<dbReference type="Proteomes" id="UP001299235">
    <property type="component" value="Unassembled WGS sequence"/>
</dbReference>
<accession>A0ABS8EZQ5</accession>
<reference evidence="6 7" key="1">
    <citation type="submission" date="2021-10" db="EMBL/GenBank/DDBJ databases">
        <title>Anaerobic single-cell dispensing facilitates the cultivation of human gut bacteria.</title>
        <authorList>
            <person name="Afrizal A."/>
        </authorList>
    </citation>
    <scope>NUCLEOTIDE SEQUENCE [LARGE SCALE GENOMIC DNA]</scope>
    <source>
        <strain evidence="6 7">CLA-AA-H246</strain>
    </source>
</reference>
<gene>
    <name evidence="6" type="ORF">LKD42_14465</name>
</gene>